<feature type="compositionally biased region" description="Low complexity" evidence="1">
    <location>
        <begin position="189"/>
        <end position="198"/>
    </location>
</feature>
<dbReference type="EMBL" id="BGPR01005972">
    <property type="protein sequence ID" value="GBN14992.1"/>
    <property type="molecule type" value="Genomic_DNA"/>
</dbReference>
<comment type="caution">
    <text evidence="2">The sequence shown here is derived from an EMBL/GenBank/DDBJ whole genome shotgun (WGS) entry which is preliminary data.</text>
</comment>
<evidence type="ECO:0000313" key="2">
    <source>
        <dbReference type="EMBL" id="GBN14992.1"/>
    </source>
</evidence>
<sequence length="311" mass="35136">MSYMGSVGKIMGGYGVEEMWCDVFAKKAVVHMANGHFYSMFKLKTSLLVQKFERFVSEGYFTVRRSDKFWIVVWTDLTIQQVLMRFRNLSYSVVAHRSCTMPGCLQVMEAVEAFAGVTGESSEQHISLSKSWHTRAPKSAGRHGHLGGVDKKLTDKEERARLRVAKEENRRIKYVSASKSSALYEPLQEDSSSNSSENIDSKDFPTLIGSSEPGTSKSAMRKDFITPKLVAALGRCQLSMRDSMFIFEATIDALGCNIDEFPISKFSIQRIRTEKLKERAENIKIDFQNEVPDVMTLHWDGKLLSALSARK</sequence>
<proteinExistence type="predicted"/>
<feature type="compositionally biased region" description="Polar residues" evidence="1">
    <location>
        <begin position="208"/>
        <end position="218"/>
    </location>
</feature>
<evidence type="ECO:0000256" key="1">
    <source>
        <dbReference type="SAM" id="MobiDB-lite"/>
    </source>
</evidence>
<name>A0A4Y2LK58_ARAVE</name>
<protein>
    <submittedName>
        <fullName evidence="2">Uncharacterized protein</fullName>
    </submittedName>
</protein>
<feature type="region of interest" description="Disordered" evidence="1">
    <location>
        <begin position="185"/>
        <end position="220"/>
    </location>
</feature>
<keyword evidence="3" id="KW-1185">Reference proteome</keyword>
<gene>
    <name evidence="2" type="ORF">AVEN_78224_1</name>
</gene>
<accession>A0A4Y2LK58</accession>
<feature type="region of interest" description="Disordered" evidence="1">
    <location>
        <begin position="131"/>
        <end position="152"/>
    </location>
</feature>
<dbReference type="AlphaFoldDB" id="A0A4Y2LK58"/>
<organism evidence="2 3">
    <name type="scientific">Araneus ventricosus</name>
    <name type="common">Orbweaver spider</name>
    <name type="synonym">Epeira ventricosa</name>
    <dbReference type="NCBI Taxonomy" id="182803"/>
    <lineage>
        <taxon>Eukaryota</taxon>
        <taxon>Metazoa</taxon>
        <taxon>Ecdysozoa</taxon>
        <taxon>Arthropoda</taxon>
        <taxon>Chelicerata</taxon>
        <taxon>Arachnida</taxon>
        <taxon>Araneae</taxon>
        <taxon>Araneomorphae</taxon>
        <taxon>Entelegynae</taxon>
        <taxon>Araneoidea</taxon>
        <taxon>Araneidae</taxon>
        <taxon>Araneus</taxon>
    </lineage>
</organism>
<reference evidence="2 3" key="1">
    <citation type="journal article" date="2019" name="Sci. Rep.">
        <title>Orb-weaving spider Araneus ventricosus genome elucidates the spidroin gene catalogue.</title>
        <authorList>
            <person name="Kono N."/>
            <person name="Nakamura H."/>
            <person name="Ohtoshi R."/>
            <person name="Moran D.A.P."/>
            <person name="Shinohara A."/>
            <person name="Yoshida Y."/>
            <person name="Fujiwara M."/>
            <person name="Mori M."/>
            <person name="Tomita M."/>
            <person name="Arakawa K."/>
        </authorList>
    </citation>
    <scope>NUCLEOTIDE SEQUENCE [LARGE SCALE GENOMIC DNA]</scope>
</reference>
<evidence type="ECO:0000313" key="3">
    <source>
        <dbReference type="Proteomes" id="UP000499080"/>
    </source>
</evidence>
<feature type="compositionally biased region" description="Basic residues" evidence="1">
    <location>
        <begin position="132"/>
        <end position="145"/>
    </location>
</feature>
<dbReference type="Proteomes" id="UP000499080">
    <property type="component" value="Unassembled WGS sequence"/>
</dbReference>